<protein>
    <submittedName>
        <fullName evidence="1">Uncharacterized protein</fullName>
    </submittedName>
</protein>
<sequence length="135" mass="15712">MKVFSFNENTCWVRFAQVKTTALSESDVVKALFLSFKIVYSFIFKKNQNPNKILNKFSKLVTNNVSFFSEFDLYNLFNLNHFLEISTFLKTKGQFLERITQERLLGNGVTVSFLLAANFDLFRGNAKINLIQMKK</sequence>
<accession>A0A3M7RYZ0</accession>
<gene>
    <name evidence="1" type="ORF">BpHYR1_019750</name>
</gene>
<organism evidence="1 2">
    <name type="scientific">Brachionus plicatilis</name>
    <name type="common">Marine rotifer</name>
    <name type="synonym">Brachionus muelleri</name>
    <dbReference type="NCBI Taxonomy" id="10195"/>
    <lineage>
        <taxon>Eukaryota</taxon>
        <taxon>Metazoa</taxon>
        <taxon>Spiralia</taxon>
        <taxon>Gnathifera</taxon>
        <taxon>Rotifera</taxon>
        <taxon>Eurotatoria</taxon>
        <taxon>Monogononta</taxon>
        <taxon>Pseudotrocha</taxon>
        <taxon>Ploima</taxon>
        <taxon>Brachionidae</taxon>
        <taxon>Brachionus</taxon>
    </lineage>
</organism>
<evidence type="ECO:0000313" key="2">
    <source>
        <dbReference type="Proteomes" id="UP000276133"/>
    </source>
</evidence>
<reference evidence="1 2" key="1">
    <citation type="journal article" date="2018" name="Sci. Rep.">
        <title>Genomic signatures of local adaptation to the degree of environmental predictability in rotifers.</title>
        <authorList>
            <person name="Franch-Gras L."/>
            <person name="Hahn C."/>
            <person name="Garcia-Roger E.M."/>
            <person name="Carmona M.J."/>
            <person name="Serra M."/>
            <person name="Gomez A."/>
        </authorList>
    </citation>
    <scope>NUCLEOTIDE SEQUENCE [LARGE SCALE GENOMIC DNA]</scope>
    <source>
        <strain evidence="1">HYR1</strain>
    </source>
</reference>
<comment type="caution">
    <text evidence="1">The sequence shown here is derived from an EMBL/GenBank/DDBJ whole genome shotgun (WGS) entry which is preliminary data.</text>
</comment>
<proteinExistence type="predicted"/>
<dbReference type="AlphaFoldDB" id="A0A3M7RYZ0"/>
<dbReference type="Proteomes" id="UP000276133">
    <property type="component" value="Unassembled WGS sequence"/>
</dbReference>
<name>A0A3M7RYZ0_BRAPC</name>
<dbReference type="EMBL" id="REGN01002364">
    <property type="protein sequence ID" value="RNA28568.1"/>
    <property type="molecule type" value="Genomic_DNA"/>
</dbReference>
<keyword evidence="2" id="KW-1185">Reference proteome</keyword>
<evidence type="ECO:0000313" key="1">
    <source>
        <dbReference type="EMBL" id="RNA28568.1"/>
    </source>
</evidence>